<dbReference type="InterPro" id="IPR047187">
    <property type="entry name" value="SF1_C_Upf1"/>
</dbReference>
<dbReference type="Proteomes" id="UP000245207">
    <property type="component" value="Unassembled WGS sequence"/>
</dbReference>
<dbReference type="Pfam" id="PF13087">
    <property type="entry name" value="AAA_12"/>
    <property type="match status" value="2"/>
</dbReference>
<dbReference type="SUPFAM" id="SSF52540">
    <property type="entry name" value="P-loop containing nucleoside triphosphate hydrolases"/>
    <property type="match status" value="1"/>
</dbReference>
<dbReference type="InterPro" id="IPR027417">
    <property type="entry name" value="P-loop_NTPase"/>
</dbReference>
<comment type="caution">
    <text evidence="2">The sequence shown here is derived from an EMBL/GenBank/DDBJ whole genome shotgun (WGS) entry which is preliminary data.</text>
</comment>
<dbReference type="InterPro" id="IPR045055">
    <property type="entry name" value="DNA2/NAM7-like"/>
</dbReference>
<dbReference type="PANTHER" id="PTHR10887:SF495">
    <property type="entry name" value="HELICASE SENATAXIN ISOFORM X1-RELATED"/>
    <property type="match status" value="1"/>
</dbReference>
<dbReference type="CDD" id="cd18808">
    <property type="entry name" value="SF1_C_Upf1"/>
    <property type="match status" value="1"/>
</dbReference>
<keyword evidence="3" id="KW-1185">Reference proteome</keyword>
<accession>A0A2U1KB04</accession>
<dbReference type="Gene3D" id="3.40.50.300">
    <property type="entry name" value="P-loop containing nucleotide triphosphate hydrolases"/>
    <property type="match status" value="3"/>
</dbReference>
<dbReference type="STRING" id="35608.A0A2U1KB04"/>
<dbReference type="EMBL" id="PKPP01024605">
    <property type="protein sequence ID" value="PWA33930.1"/>
    <property type="molecule type" value="Genomic_DNA"/>
</dbReference>
<reference evidence="2 3" key="1">
    <citation type="journal article" date="2018" name="Mol. Plant">
        <title>The genome of Artemisia annua provides insight into the evolution of Asteraceae family and artemisinin biosynthesis.</title>
        <authorList>
            <person name="Shen Q."/>
            <person name="Zhang L."/>
            <person name="Liao Z."/>
            <person name="Wang S."/>
            <person name="Yan T."/>
            <person name="Shi P."/>
            <person name="Liu M."/>
            <person name="Fu X."/>
            <person name="Pan Q."/>
            <person name="Wang Y."/>
            <person name="Lv Z."/>
            <person name="Lu X."/>
            <person name="Zhang F."/>
            <person name="Jiang W."/>
            <person name="Ma Y."/>
            <person name="Chen M."/>
            <person name="Hao X."/>
            <person name="Li L."/>
            <person name="Tang Y."/>
            <person name="Lv G."/>
            <person name="Zhou Y."/>
            <person name="Sun X."/>
            <person name="Brodelius P.E."/>
            <person name="Rose J.K.C."/>
            <person name="Tang K."/>
        </authorList>
    </citation>
    <scope>NUCLEOTIDE SEQUENCE [LARGE SCALE GENOMIC DNA]</scope>
    <source>
        <strain evidence="3">cv. Huhao1</strain>
        <tissue evidence="2">Leaf</tissue>
    </source>
</reference>
<dbReference type="PANTHER" id="PTHR10887">
    <property type="entry name" value="DNA2/NAM7 HELICASE FAMILY"/>
    <property type="match status" value="1"/>
</dbReference>
<dbReference type="OrthoDB" id="6513042at2759"/>
<name>A0A2U1KB04_ARTAN</name>
<evidence type="ECO:0000259" key="1">
    <source>
        <dbReference type="Pfam" id="PF13087"/>
    </source>
</evidence>
<gene>
    <name evidence="2" type="ORF">CTI12_AA623950</name>
</gene>
<organism evidence="2 3">
    <name type="scientific">Artemisia annua</name>
    <name type="common">Sweet wormwood</name>
    <dbReference type="NCBI Taxonomy" id="35608"/>
    <lineage>
        <taxon>Eukaryota</taxon>
        <taxon>Viridiplantae</taxon>
        <taxon>Streptophyta</taxon>
        <taxon>Embryophyta</taxon>
        <taxon>Tracheophyta</taxon>
        <taxon>Spermatophyta</taxon>
        <taxon>Magnoliopsida</taxon>
        <taxon>eudicotyledons</taxon>
        <taxon>Gunneridae</taxon>
        <taxon>Pentapetalae</taxon>
        <taxon>asterids</taxon>
        <taxon>campanulids</taxon>
        <taxon>Asterales</taxon>
        <taxon>Asteraceae</taxon>
        <taxon>Asteroideae</taxon>
        <taxon>Anthemideae</taxon>
        <taxon>Artemisiinae</taxon>
        <taxon>Artemisia</taxon>
    </lineage>
</organism>
<feature type="domain" description="DNA2/NAM7 helicase-like C-terminal" evidence="1">
    <location>
        <begin position="36"/>
        <end position="119"/>
    </location>
</feature>
<feature type="domain" description="DNA2/NAM7 helicase-like C-terminal" evidence="1">
    <location>
        <begin position="126"/>
        <end position="185"/>
    </location>
</feature>
<evidence type="ECO:0000313" key="2">
    <source>
        <dbReference type="EMBL" id="PWA33930.1"/>
    </source>
</evidence>
<proteinExistence type="predicted"/>
<dbReference type="InterPro" id="IPR041679">
    <property type="entry name" value="DNA2/NAM7-like_C"/>
</dbReference>
<evidence type="ECO:0000313" key="3">
    <source>
        <dbReference type="Proteomes" id="UP000245207"/>
    </source>
</evidence>
<sequence>MLLALNVKATRYYLVGDPKQLPATLIYQKAKQLGCDRSLFERYNWGSPSHLLETQHRMHNHISQFTSKHFYMGRLYDSEAIRKPGYEPYYKCLKLYTFYNVVNGQEQHASGSMSPYNEAKCFGFYENLKEKMKKFQKLSVDTIDTFQGQERDVIILTCVKTNGIGFVGDKKRMNVALTRAKRALWESNLARCED</sequence>
<dbReference type="AlphaFoldDB" id="A0A2U1KB04"/>
<protein>
    <recommendedName>
        <fullName evidence="1">DNA2/NAM7 helicase-like C-terminal domain-containing protein</fullName>
    </recommendedName>
</protein>